<dbReference type="GO" id="GO:0006422">
    <property type="term" value="P:aspartyl-tRNA aminoacylation"/>
    <property type="evidence" value="ECO:0007669"/>
    <property type="project" value="InterPro"/>
</dbReference>
<evidence type="ECO:0000256" key="6">
    <source>
        <dbReference type="ARBA" id="ARBA00022840"/>
    </source>
</evidence>
<dbReference type="OMA" id="NAIMRIQ"/>
<dbReference type="PANTHER" id="PTHR43450">
    <property type="entry name" value="ASPARTYL-TRNA SYNTHETASE"/>
    <property type="match status" value="1"/>
</dbReference>
<dbReference type="GO" id="GO:0003723">
    <property type="term" value="F:RNA binding"/>
    <property type="evidence" value="ECO:0007669"/>
    <property type="project" value="TreeGrafter"/>
</dbReference>
<proteinExistence type="inferred from homology"/>
<dbReference type="GO" id="GO:0004815">
    <property type="term" value="F:aspartate-tRNA ligase activity"/>
    <property type="evidence" value="ECO:0007669"/>
    <property type="project" value="InterPro"/>
</dbReference>
<evidence type="ECO:0000256" key="3">
    <source>
        <dbReference type="ARBA" id="ARBA00022490"/>
    </source>
</evidence>
<evidence type="ECO:0000256" key="4">
    <source>
        <dbReference type="ARBA" id="ARBA00022598"/>
    </source>
</evidence>
<dbReference type="Proteomes" id="UP000688137">
    <property type="component" value="Unassembled WGS sequence"/>
</dbReference>
<keyword evidence="7" id="KW-0648">Protein biosynthesis</keyword>
<keyword evidence="6" id="KW-0067">ATP-binding</keyword>
<dbReference type="NCBIfam" id="TIGR00458">
    <property type="entry name" value="aspS_nondisc"/>
    <property type="match status" value="1"/>
</dbReference>
<dbReference type="GO" id="GO:0005524">
    <property type="term" value="F:ATP binding"/>
    <property type="evidence" value="ECO:0007669"/>
    <property type="project" value="UniProtKB-KW"/>
</dbReference>
<dbReference type="CDD" id="cd04320">
    <property type="entry name" value="AspRS_cyto_N"/>
    <property type="match status" value="1"/>
</dbReference>
<organism evidence="11 12">
    <name type="scientific">Paramecium primaurelia</name>
    <dbReference type="NCBI Taxonomy" id="5886"/>
    <lineage>
        <taxon>Eukaryota</taxon>
        <taxon>Sar</taxon>
        <taxon>Alveolata</taxon>
        <taxon>Ciliophora</taxon>
        <taxon>Intramacronucleata</taxon>
        <taxon>Oligohymenophorea</taxon>
        <taxon>Peniculida</taxon>
        <taxon>Parameciidae</taxon>
        <taxon>Paramecium</taxon>
    </lineage>
</organism>
<dbReference type="PANTHER" id="PTHR43450:SF1">
    <property type="entry name" value="ASPARTATE--TRNA LIGASE, CYTOPLASMIC"/>
    <property type="match status" value="1"/>
</dbReference>
<gene>
    <name evidence="11" type="ORF">PPRIM_AZ9-3.1.T0320283</name>
</gene>
<dbReference type="InterPro" id="IPR006195">
    <property type="entry name" value="aa-tRNA-synth_II"/>
</dbReference>
<evidence type="ECO:0000313" key="12">
    <source>
        <dbReference type="Proteomes" id="UP000688137"/>
    </source>
</evidence>
<dbReference type="InterPro" id="IPR004365">
    <property type="entry name" value="NA-bd_OB_tRNA"/>
</dbReference>
<evidence type="ECO:0000256" key="5">
    <source>
        <dbReference type="ARBA" id="ARBA00022741"/>
    </source>
</evidence>
<reference evidence="11" key="1">
    <citation type="submission" date="2021-01" db="EMBL/GenBank/DDBJ databases">
        <authorList>
            <consortium name="Genoscope - CEA"/>
            <person name="William W."/>
        </authorList>
    </citation>
    <scope>NUCLEOTIDE SEQUENCE</scope>
</reference>
<keyword evidence="8" id="KW-0030">Aminoacyl-tRNA synthetase</keyword>
<keyword evidence="4" id="KW-0436">Ligase</keyword>
<dbReference type="EMBL" id="CAJJDM010000031">
    <property type="protein sequence ID" value="CAD8062009.1"/>
    <property type="molecule type" value="Genomic_DNA"/>
</dbReference>
<evidence type="ECO:0000256" key="9">
    <source>
        <dbReference type="ARBA" id="ARBA00033155"/>
    </source>
</evidence>
<evidence type="ECO:0000256" key="7">
    <source>
        <dbReference type="ARBA" id="ARBA00022917"/>
    </source>
</evidence>
<dbReference type="Pfam" id="PF01336">
    <property type="entry name" value="tRNA_anti-codon"/>
    <property type="match status" value="1"/>
</dbReference>
<evidence type="ECO:0000256" key="8">
    <source>
        <dbReference type="ARBA" id="ARBA00023146"/>
    </source>
</evidence>
<dbReference type="PROSITE" id="PS50862">
    <property type="entry name" value="AA_TRNA_LIGASE_II"/>
    <property type="match status" value="1"/>
</dbReference>
<name>A0A8S1L3H5_PARPR</name>
<dbReference type="FunFam" id="3.30.930.10:FF:000038">
    <property type="entry name" value="Aspartate--tRNA ligase"/>
    <property type="match status" value="1"/>
</dbReference>
<keyword evidence="5" id="KW-0547">Nucleotide-binding</keyword>
<evidence type="ECO:0000256" key="2">
    <source>
        <dbReference type="ARBA" id="ARBA00005312"/>
    </source>
</evidence>
<dbReference type="GO" id="GO:0005829">
    <property type="term" value="C:cytosol"/>
    <property type="evidence" value="ECO:0007669"/>
    <property type="project" value="TreeGrafter"/>
</dbReference>
<dbReference type="AlphaFoldDB" id="A0A8S1L3H5"/>
<evidence type="ECO:0000313" key="11">
    <source>
        <dbReference type="EMBL" id="CAD8062009.1"/>
    </source>
</evidence>
<keyword evidence="3" id="KW-0963">Cytoplasm</keyword>
<feature type="domain" description="Aminoacyl-transfer RNA synthetases class-II family profile" evidence="10">
    <location>
        <begin position="208"/>
        <end position="513"/>
    </location>
</feature>
<comment type="caution">
    <text evidence="11">The sequence shown here is derived from an EMBL/GenBank/DDBJ whole genome shotgun (WGS) entry which is preliminary data.</text>
</comment>
<dbReference type="GO" id="GO:0017101">
    <property type="term" value="C:aminoacyl-tRNA synthetase multienzyme complex"/>
    <property type="evidence" value="ECO:0007669"/>
    <property type="project" value="TreeGrafter"/>
</dbReference>
<sequence>MINQQLNENQQDINEGDISQDRYGDVTLIQQQQKTNRFWIKVCEINESLLGKTILVRARIHNSRIKGKIAFLILRENQSTIQAVLTKGEQTSSQMIKYIGKITLESIVDIEAVVFQPNIQIKYCTQKMELHIKTIRVISRSISKLPIQIEEASKRDVDYFYNLEQQKQKENQQENTVIQDIQEYQLSQNQRLNNRVLDLRTPAKQAIFRVKSGIALLFRQFLIEKGFIEIHTPKLLGFKTKNSYSNFNLQYFNQQAFLSQSSYIYKQLSIMADFERVFEVSPVFKAIHGNTYRELCEFICMDLEMVIKEHYTELLDLTEELFLFILKGIEKRFGQEIQIISQQFQFEPIKISQPIIKLTFQDGIKLLQEFDILQSPQYYLTISNQKQLGKLVKDKYGTDFFIMYRLPKEDQPYYVMPCKMDPNFTLSYRFFLRGEEIASGHQKIHDSEILINQIKAIGQDAQLLEDYISFFKFGTFPHGGCAFGLERFLYLYFDLKNIRNASMFPRDSSRLFP</sequence>
<accession>A0A8S1L3H5</accession>
<evidence type="ECO:0000259" key="10">
    <source>
        <dbReference type="PROSITE" id="PS50862"/>
    </source>
</evidence>
<evidence type="ECO:0000256" key="1">
    <source>
        <dbReference type="ARBA" id="ARBA00004496"/>
    </source>
</evidence>
<dbReference type="InterPro" id="IPR004364">
    <property type="entry name" value="Aa-tRNA-synt_II"/>
</dbReference>
<keyword evidence="12" id="KW-1185">Reference proteome</keyword>
<protein>
    <recommendedName>
        <fullName evidence="9">Aspartyl-tRNA synthetase</fullName>
    </recommendedName>
</protein>
<dbReference type="InterPro" id="IPR004523">
    <property type="entry name" value="Asp-tRNA_synthase_2"/>
</dbReference>
<comment type="subcellular location">
    <subcellularLocation>
        <location evidence="1">Cytoplasm</location>
    </subcellularLocation>
</comment>
<dbReference type="Pfam" id="PF00152">
    <property type="entry name" value="tRNA-synt_2"/>
    <property type="match status" value="1"/>
</dbReference>
<comment type="similarity">
    <text evidence="2">Belongs to the class-II aminoacyl-tRNA synthetase family. Type 2 subfamily.</text>
</comment>